<evidence type="ECO:0000259" key="14">
    <source>
        <dbReference type="PROSITE" id="PS50011"/>
    </source>
</evidence>
<feature type="region of interest" description="Disordered" evidence="13">
    <location>
        <begin position="1422"/>
        <end position="1510"/>
    </location>
</feature>
<feature type="compositionally biased region" description="Acidic residues" evidence="13">
    <location>
        <begin position="1843"/>
        <end position="1859"/>
    </location>
</feature>
<feature type="compositionally biased region" description="Basic and acidic residues" evidence="13">
    <location>
        <begin position="1095"/>
        <end position="1115"/>
    </location>
</feature>
<keyword evidence="7 15" id="KW-0418">Kinase</keyword>
<feature type="compositionally biased region" description="Polar residues" evidence="13">
    <location>
        <begin position="1351"/>
        <end position="1362"/>
    </location>
</feature>
<organism evidence="15 16">
    <name type="scientific">Pseudocohnilembus persalinus</name>
    <name type="common">Ciliate</name>
    <dbReference type="NCBI Taxonomy" id="266149"/>
    <lineage>
        <taxon>Eukaryota</taxon>
        <taxon>Sar</taxon>
        <taxon>Alveolata</taxon>
        <taxon>Ciliophora</taxon>
        <taxon>Intramacronucleata</taxon>
        <taxon>Oligohymenophorea</taxon>
        <taxon>Scuticociliatia</taxon>
        <taxon>Philasterida</taxon>
        <taxon>Pseudocohnilembidae</taxon>
        <taxon>Pseudocohnilembus</taxon>
    </lineage>
</organism>
<feature type="coiled-coil region" evidence="12">
    <location>
        <begin position="945"/>
        <end position="972"/>
    </location>
</feature>
<dbReference type="EMBL" id="LDAU01000105">
    <property type="protein sequence ID" value="KRX05765.1"/>
    <property type="molecule type" value="Genomic_DNA"/>
</dbReference>
<feature type="compositionally biased region" description="Low complexity" evidence="13">
    <location>
        <begin position="870"/>
        <end position="881"/>
    </location>
</feature>
<keyword evidence="5" id="KW-0808">Transferase</keyword>
<feature type="compositionally biased region" description="Basic residues" evidence="13">
    <location>
        <begin position="13"/>
        <end position="22"/>
    </location>
</feature>
<name>A0A0V0QV74_PSEPJ</name>
<feature type="compositionally biased region" description="Low complexity" evidence="13">
    <location>
        <begin position="1486"/>
        <end position="1504"/>
    </location>
</feature>
<feature type="region of interest" description="Disordered" evidence="13">
    <location>
        <begin position="859"/>
        <end position="890"/>
    </location>
</feature>
<keyword evidence="8 11" id="KW-0067">ATP-binding</keyword>
<feature type="region of interest" description="Disordered" evidence="13">
    <location>
        <begin position="1531"/>
        <end position="1618"/>
    </location>
</feature>
<dbReference type="OrthoDB" id="162894at2759"/>
<feature type="compositionally biased region" description="Basic and acidic residues" evidence="13">
    <location>
        <begin position="1659"/>
        <end position="1676"/>
    </location>
</feature>
<dbReference type="SMART" id="SM00220">
    <property type="entry name" value="S_TKc"/>
    <property type="match status" value="1"/>
</dbReference>
<gene>
    <name evidence="15" type="ORF">PPERSA_09905</name>
</gene>
<feature type="region of interest" description="Disordered" evidence="13">
    <location>
        <begin position="1227"/>
        <end position="1282"/>
    </location>
</feature>
<dbReference type="OMA" id="NDHEISH"/>
<feature type="region of interest" description="Disordered" evidence="13">
    <location>
        <begin position="1"/>
        <end position="22"/>
    </location>
</feature>
<feature type="region of interest" description="Disordered" evidence="13">
    <location>
        <begin position="1064"/>
        <end position="1207"/>
    </location>
</feature>
<sequence length="2396" mass="277862">MDESVLEQMGIKGQRKQKKKQSQKLVEQWKKNLNKKYKSMEVQTCNCHKGKMTFYKDQKSKQYEIVHYCQKIMTGSLEFDENTNNNNNNDEKKSGIQLSNGIVQQKQYFTQNIDSLEDYCNKLVINFKDYQDQKNNIPKSLVSIDNLMQSNKNQKNQNQNQSNNENQINQLETQNSFKGLSAKNSKSIGSFTQLPKHPIKIFDKEDSTNNGLSNTIKDFQLRLKYVQPMLYFILRNAKKIEDKGKILDLQEVILSIIHFNYDQLKQNNEEWIRLLASLSESCQNLLSNEPRQRRNSFRNVSTIQLQHFNQNILATPGAQINQLVSPSISTLGGRNKIVQKRVNLKFSQILKDPGFQKQCTQICRYIKYIAQGTFDIFYHNLFPQYFEKNNNFYLKKIIKWLENSKVEAQNQLKVIQKQMPTMICRMCDMKIEAKDVKSHCKNCIHKANQRKKIIVKDLEINLLCEQAIDQRQKLRKDMNQELKFLKRQQNIMLGINPSTQNSPAINPMAQSVKQFSLKNLDLDAGSKVGQKQILEESKSSDNSLKQNMNQSQNSKQKQNQQMMLSLQRPLISVKKRDSQEAWRNQMQQNQGYSKVILLSENKILNYQKYLQVVKEIIDYSQKLINSESDNQAELRNKINSFEEALELLEPDSQLFKLTEKILQHLKERFEVNTEIKRIEQEDNKKDKNFFLKMKNKNMLKDISTSLSKSKFTQINSGNKNKNKARNQLQEMQKLTEVVEENDKSENTSQKQIDMSQSDKKDLKPRFSIIGNLKQRQLNKESKGMKKGNLSNFIRSVNGSIPKSSSDQSKLQTQSDKVLKEKNEQEQLQEQTQNLEGIIKQRKFQRIDSLKEEAYINQENSHSYSSLDEQNNNSNSNSNSFNYTKSADNSQHPKSQYFFQANNINKTLHNKIMKASSLQQNYYQQQQNQQLNNEDFVSSSPNLDKTKKLAKQIAILENQNEENDHEISHENQESCMEIQKNIQNFQNIQKLGQNNSGSNNDNYLESEGIEEVESEEFTPKNIFSLVKQHKNLHNKIQKVNDEKNETQNELNRQKIYNLLKEIDDSQESEKKKDNITKIIGKDNNSDSSNNNTNNSNKDDNKIQQTQKLKENSSESPRKKKSWSSSDNSSGNQDQQSQDTSKTSTSNSKNNENNNNNNNENNNNKNNKNNNNSVQQKSRSHSRSNSKLSNSSSQIIQEASQDEENEDEVRIQANKSRFYRAQPQIINSEDDNISSVNTEVNESNNLSSTLNNTNNSNSGNTEAKSQLCSSQQQKQSTFSFKNRAFDSRETLESKESMQQLELEGQENFGKFTRLDDQIQNLKQSDQSKKQNKNHGQQNNNEGVSNDSMEKNISKSQEVQQNSDKILQGKEQDVKCNSNNLEEIAKIKNTQSNEQKNTQFRGGISILSRLQQKSEKASQFIKNQYDRLNQSKQKTDEELKVQREKQKIKKAKGMLAAFIQTSPQKQQQKKKNTENSENQEKNQQKETEIQQNKVQQQNAQKSQTSQIKTQNKIPEIKIIPSNQQTCKLAHSLNFSDQNRRKSQTFQDNSHNKLNKNLNNINNDNNNTNNTSDKKNDIDNINNNSKSQEISNFHLSVQQPAQNRKNSSQLSNSRMEKESMNSNKPSKIVIFNQQQQSQNQSQNQSFEEKKKNSRNQSPQSKIESIKLQDCVKDDKGKESSDELGGSIVFSDELDEEAKKKYEPQIKSFTQLNNLNTSKGISEVKKMQLPCIVEKMNKSSLPTLQKQSQKLGDSQKKYSQFSKMKRFQDENPESEEAQQKTSLNTVSLKQKLVNKNLQQIKDLEGLGVGYHSSPISLSSEEEDDEEEGDNQSAKNRAFSQQDTYGQQEQEEEEQDENEEDEDDDDIFNFPIITEKGYFSDSEIVKMDLQKKRKEIEIGIQDFEFIKMLGQGAFGGVYLVKKKDSEVNDLYAMKIIDCSGKLDQKYIKSLQAERNVFEIISGDYVVKCYYSFVHKTYLCFVQEYMVGGDFIQVINTFGALDEFIVKFYMAELLLAIEYLHEKGIIHRDLKPDNILLDNKGHIKLADFGLSEIGFNTKFEKTKNEQRSMQLKDIMEGDSQDKIQGEKYKPQYQLNNGEFKEDSRSSFSSSRSCENQNENQNQNQSQSVNQTQSNNNNQNSSNNNNQNINNENQEKKQRIVGTPDYIAPEVLNGQSVSNPSLDWWAFGVIMYELLVGIPPFNDETVPKIFENIKNHKIEWPDIGYEEDCISPEAYDLISKLLNPKFQQRLGANGSQEVRQHEFFKIIDFDKIRKMKAPIQPSVIMPEEDKEKREQDKIKFQNFLINLNATNKQKTKTPGQDQDYQDNVQEKLNKELKSLERLDLLVKLNEEEGAQLMEDFQQKVDKQQSQIDKMEKQIQIMKKKIKPFQMEPNQIMQYLEQLEI</sequence>
<feature type="compositionally biased region" description="Basic and acidic residues" evidence="13">
    <location>
        <begin position="1468"/>
        <end position="1485"/>
    </location>
</feature>
<dbReference type="GO" id="GO:0005524">
    <property type="term" value="F:ATP binding"/>
    <property type="evidence" value="ECO:0007669"/>
    <property type="project" value="UniProtKB-UniRule"/>
</dbReference>
<evidence type="ECO:0000256" key="4">
    <source>
        <dbReference type="ARBA" id="ARBA00022553"/>
    </source>
</evidence>
<feature type="coiled-coil region" evidence="12">
    <location>
        <begin position="1028"/>
        <end position="1055"/>
    </location>
</feature>
<feature type="compositionally biased region" description="Basic and acidic residues" evidence="13">
    <location>
        <begin position="1430"/>
        <end position="1442"/>
    </location>
</feature>
<keyword evidence="4" id="KW-0597">Phosphoprotein</keyword>
<evidence type="ECO:0000256" key="3">
    <source>
        <dbReference type="ARBA" id="ARBA00022527"/>
    </source>
</evidence>
<dbReference type="InterPro" id="IPR008271">
    <property type="entry name" value="Ser/Thr_kinase_AS"/>
</dbReference>
<feature type="region of interest" description="Disordered" evidence="13">
    <location>
        <begin position="1735"/>
        <end position="1777"/>
    </location>
</feature>
<feature type="coiled-coil region" evidence="12">
    <location>
        <begin position="2349"/>
        <end position="2376"/>
    </location>
</feature>
<evidence type="ECO:0000256" key="9">
    <source>
        <dbReference type="ARBA" id="ARBA00047899"/>
    </source>
</evidence>
<evidence type="ECO:0000313" key="16">
    <source>
        <dbReference type="Proteomes" id="UP000054937"/>
    </source>
</evidence>
<dbReference type="FunFam" id="1.10.510.10:FF:000340">
    <property type="entry name" value="Serine threonine protein kinase"/>
    <property type="match status" value="1"/>
</dbReference>
<dbReference type="GO" id="GO:0004674">
    <property type="term" value="F:protein serine/threonine kinase activity"/>
    <property type="evidence" value="ECO:0007669"/>
    <property type="project" value="UniProtKB-KW"/>
</dbReference>
<feature type="compositionally biased region" description="Low complexity" evidence="13">
    <location>
        <begin position="1121"/>
        <end position="1171"/>
    </location>
</feature>
<feature type="binding site" evidence="11">
    <location>
        <position position="1928"/>
    </location>
    <ligand>
        <name>ATP</name>
        <dbReference type="ChEBI" id="CHEBI:30616"/>
    </ligand>
</feature>
<comment type="similarity">
    <text evidence="1">Belongs to the protein kinase superfamily. AGC Ser/Thr protein kinase family.</text>
</comment>
<feature type="region of interest" description="Disordered" evidence="13">
    <location>
        <begin position="1320"/>
        <end position="1371"/>
    </location>
</feature>
<feature type="compositionally biased region" description="Low complexity" evidence="13">
    <location>
        <begin position="1084"/>
        <end position="1094"/>
    </location>
</feature>
<dbReference type="SUPFAM" id="SSF56112">
    <property type="entry name" value="Protein kinase-like (PK-like)"/>
    <property type="match status" value="1"/>
</dbReference>
<dbReference type="InterPro" id="IPR000719">
    <property type="entry name" value="Prot_kinase_dom"/>
</dbReference>
<dbReference type="InParanoid" id="A0A0V0QV74"/>
<evidence type="ECO:0000256" key="8">
    <source>
        <dbReference type="ARBA" id="ARBA00022840"/>
    </source>
</evidence>
<evidence type="ECO:0000256" key="5">
    <source>
        <dbReference type="ARBA" id="ARBA00022679"/>
    </source>
</evidence>
<dbReference type="Proteomes" id="UP000054937">
    <property type="component" value="Unassembled WGS sequence"/>
</dbReference>
<feature type="compositionally biased region" description="Polar residues" evidence="13">
    <location>
        <begin position="1828"/>
        <end position="1840"/>
    </location>
</feature>
<feature type="region of interest" description="Disordered" evidence="13">
    <location>
        <begin position="2068"/>
        <end position="2142"/>
    </location>
</feature>
<evidence type="ECO:0000256" key="10">
    <source>
        <dbReference type="ARBA" id="ARBA00048679"/>
    </source>
</evidence>
<dbReference type="InterPro" id="IPR011009">
    <property type="entry name" value="Kinase-like_dom_sf"/>
</dbReference>
<feature type="compositionally biased region" description="Low complexity" evidence="13">
    <location>
        <begin position="542"/>
        <end position="562"/>
    </location>
</feature>
<feature type="compositionally biased region" description="Polar residues" evidence="13">
    <location>
        <begin position="746"/>
        <end position="755"/>
    </location>
</feature>
<proteinExistence type="inferred from homology"/>
<feature type="domain" description="Protein kinase" evidence="14">
    <location>
        <begin position="1897"/>
        <end position="2256"/>
    </location>
</feature>
<feature type="region of interest" description="Disordered" evidence="13">
    <location>
        <begin position="536"/>
        <end position="562"/>
    </location>
</feature>
<accession>A0A0V0QV74</accession>
<feature type="compositionally biased region" description="Polar residues" evidence="13">
    <location>
        <begin position="788"/>
        <end position="815"/>
    </location>
</feature>
<comment type="caution">
    <text evidence="15">The sequence shown here is derived from an EMBL/GenBank/DDBJ whole genome shotgun (WGS) entry which is preliminary data.</text>
</comment>
<feature type="compositionally biased region" description="Basic and acidic residues" evidence="13">
    <location>
        <begin position="1064"/>
        <end position="1083"/>
    </location>
</feature>
<keyword evidence="16" id="KW-1185">Reference proteome</keyword>
<evidence type="ECO:0000256" key="12">
    <source>
        <dbReference type="SAM" id="Coils"/>
    </source>
</evidence>
<dbReference type="PROSITE" id="PS00108">
    <property type="entry name" value="PROTEIN_KINASE_ST"/>
    <property type="match status" value="1"/>
</dbReference>
<feature type="region of interest" description="Disordered" evidence="13">
    <location>
        <begin position="1630"/>
        <end position="1684"/>
    </location>
</feature>
<feature type="compositionally biased region" description="Basic and acidic residues" evidence="13">
    <location>
        <begin position="2068"/>
        <end position="2082"/>
    </location>
</feature>
<reference evidence="15 16" key="1">
    <citation type="journal article" date="2015" name="Sci. Rep.">
        <title>Genome of the facultative scuticociliatosis pathogen Pseudocohnilembus persalinus provides insight into its virulence through horizontal gene transfer.</title>
        <authorList>
            <person name="Xiong J."/>
            <person name="Wang G."/>
            <person name="Cheng J."/>
            <person name="Tian M."/>
            <person name="Pan X."/>
            <person name="Warren A."/>
            <person name="Jiang C."/>
            <person name="Yuan D."/>
            <person name="Miao W."/>
        </authorList>
    </citation>
    <scope>NUCLEOTIDE SEQUENCE [LARGE SCALE GENOMIC DNA]</scope>
    <source>
        <strain evidence="15">36N120E</strain>
    </source>
</reference>
<evidence type="ECO:0000256" key="1">
    <source>
        <dbReference type="ARBA" id="ARBA00009903"/>
    </source>
</evidence>
<evidence type="ECO:0000256" key="2">
    <source>
        <dbReference type="ARBA" id="ARBA00012513"/>
    </source>
</evidence>
<keyword evidence="6 11" id="KW-0547">Nucleotide-binding</keyword>
<evidence type="ECO:0000256" key="11">
    <source>
        <dbReference type="PROSITE-ProRule" id="PRU10141"/>
    </source>
</evidence>
<dbReference type="Gene3D" id="3.30.200.20">
    <property type="entry name" value="Phosphorylase Kinase, domain 1"/>
    <property type="match status" value="1"/>
</dbReference>
<feature type="compositionally biased region" description="Polar residues" evidence="13">
    <location>
        <begin position="1735"/>
        <end position="1757"/>
    </location>
</feature>
<dbReference type="PROSITE" id="PS00107">
    <property type="entry name" value="PROTEIN_KINASE_ATP"/>
    <property type="match status" value="1"/>
</dbReference>
<dbReference type="Gene3D" id="1.10.510.10">
    <property type="entry name" value="Transferase(Phosphotransferase) domain 1"/>
    <property type="match status" value="2"/>
</dbReference>
<feature type="coiled-coil region" evidence="12">
    <location>
        <begin position="144"/>
        <end position="174"/>
    </location>
</feature>
<feature type="compositionally biased region" description="Polar residues" evidence="13">
    <location>
        <begin position="1584"/>
        <end position="1609"/>
    </location>
</feature>
<feature type="compositionally biased region" description="Acidic residues" evidence="13">
    <location>
        <begin position="1814"/>
        <end position="1824"/>
    </location>
</feature>
<feature type="compositionally biased region" description="Low complexity" evidence="13">
    <location>
        <begin position="1630"/>
        <end position="1641"/>
    </location>
</feature>
<feature type="region of interest" description="Disordered" evidence="13">
    <location>
        <begin position="738"/>
        <end position="764"/>
    </location>
</feature>
<dbReference type="EC" id="2.7.11.1" evidence="2"/>
<dbReference type="FunFam" id="1.10.510.10:FF:000604">
    <property type="entry name" value="AGC protein kinase"/>
    <property type="match status" value="1"/>
</dbReference>
<evidence type="ECO:0000256" key="13">
    <source>
        <dbReference type="SAM" id="MobiDB-lite"/>
    </source>
</evidence>
<dbReference type="PROSITE" id="PS50011">
    <property type="entry name" value="PROTEIN_KINASE_DOM"/>
    <property type="match status" value="1"/>
</dbReference>
<feature type="compositionally biased region" description="Low complexity" evidence="13">
    <location>
        <begin position="2098"/>
        <end position="2142"/>
    </location>
</feature>
<evidence type="ECO:0000256" key="6">
    <source>
        <dbReference type="ARBA" id="ARBA00022741"/>
    </source>
</evidence>
<feature type="region of interest" description="Disordered" evidence="13">
    <location>
        <begin position="1803"/>
        <end position="1859"/>
    </location>
</feature>
<comment type="catalytic activity">
    <reaction evidence="10">
        <text>L-seryl-[protein] + ATP = O-phospho-L-seryl-[protein] + ADP + H(+)</text>
        <dbReference type="Rhea" id="RHEA:17989"/>
        <dbReference type="Rhea" id="RHEA-COMP:9863"/>
        <dbReference type="Rhea" id="RHEA-COMP:11604"/>
        <dbReference type="ChEBI" id="CHEBI:15378"/>
        <dbReference type="ChEBI" id="CHEBI:29999"/>
        <dbReference type="ChEBI" id="CHEBI:30616"/>
        <dbReference type="ChEBI" id="CHEBI:83421"/>
        <dbReference type="ChEBI" id="CHEBI:456216"/>
        <dbReference type="EC" id="2.7.11.1"/>
    </reaction>
</comment>
<keyword evidence="12" id="KW-0175">Coiled coil</keyword>
<feature type="region of interest" description="Disordered" evidence="13">
    <location>
        <begin position="778"/>
        <end position="826"/>
    </location>
</feature>
<comment type="catalytic activity">
    <reaction evidence="9">
        <text>L-threonyl-[protein] + ATP = O-phospho-L-threonyl-[protein] + ADP + H(+)</text>
        <dbReference type="Rhea" id="RHEA:46608"/>
        <dbReference type="Rhea" id="RHEA-COMP:11060"/>
        <dbReference type="Rhea" id="RHEA-COMP:11605"/>
        <dbReference type="ChEBI" id="CHEBI:15378"/>
        <dbReference type="ChEBI" id="CHEBI:30013"/>
        <dbReference type="ChEBI" id="CHEBI:30616"/>
        <dbReference type="ChEBI" id="CHEBI:61977"/>
        <dbReference type="ChEBI" id="CHEBI:456216"/>
        <dbReference type="EC" id="2.7.11.1"/>
    </reaction>
</comment>
<feature type="compositionally biased region" description="Low complexity" evidence="13">
    <location>
        <begin position="1232"/>
        <end position="1279"/>
    </location>
</feature>
<dbReference type="CDD" id="cd05579">
    <property type="entry name" value="STKc_MAST_like"/>
    <property type="match status" value="1"/>
</dbReference>
<dbReference type="PANTHER" id="PTHR24351">
    <property type="entry name" value="RIBOSOMAL PROTEIN S6 KINASE"/>
    <property type="match status" value="1"/>
</dbReference>
<evidence type="ECO:0000256" key="7">
    <source>
        <dbReference type="ARBA" id="ARBA00022777"/>
    </source>
</evidence>
<keyword evidence="3" id="KW-0723">Serine/threonine-protein kinase</keyword>
<feature type="compositionally biased region" description="Low complexity" evidence="13">
    <location>
        <begin position="1551"/>
        <end position="1567"/>
    </location>
</feature>
<evidence type="ECO:0000313" key="15">
    <source>
        <dbReference type="EMBL" id="KRX05765.1"/>
    </source>
</evidence>
<protein>
    <recommendedName>
        <fullName evidence="2">non-specific serine/threonine protein kinase</fullName>
        <ecNumber evidence="2">2.7.11.1</ecNumber>
    </recommendedName>
</protein>
<dbReference type="Pfam" id="PF00069">
    <property type="entry name" value="Pkinase"/>
    <property type="match status" value="2"/>
</dbReference>
<feature type="compositionally biased region" description="Polar residues" evidence="13">
    <location>
        <begin position="859"/>
        <end position="869"/>
    </location>
</feature>
<dbReference type="InterPro" id="IPR017441">
    <property type="entry name" value="Protein_kinase_ATP_BS"/>
</dbReference>